<dbReference type="InterPro" id="IPR014311">
    <property type="entry name" value="Guanine_deaminase"/>
</dbReference>
<dbReference type="GO" id="GO:0008892">
    <property type="term" value="F:guanine deaminase activity"/>
    <property type="evidence" value="ECO:0007669"/>
    <property type="project" value="UniProtKB-UniRule"/>
</dbReference>
<comment type="function">
    <text evidence="8">Catalyzes the hydrolytic deamination of guanine, producing xanthine and ammonia.</text>
</comment>
<evidence type="ECO:0000313" key="10">
    <source>
        <dbReference type="EMBL" id="MBO1322067.1"/>
    </source>
</evidence>
<comment type="cofactor">
    <cofactor evidence="8">
        <name>Zn(2+)</name>
        <dbReference type="ChEBI" id="CHEBI:29105"/>
    </cofactor>
    <text evidence="8">Binds 1 zinc ion per subunit.</text>
</comment>
<comment type="catalytic activity">
    <reaction evidence="8">
        <text>guanine + H2O + H(+) = xanthine + NH4(+)</text>
        <dbReference type="Rhea" id="RHEA:14665"/>
        <dbReference type="ChEBI" id="CHEBI:15377"/>
        <dbReference type="ChEBI" id="CHEBI:15378"/>
        <dbReference type="ChEBI" id="CHEBI:16235"/>
        <dbReference type="ChEBI" id="CHEBI:17712"/>
        <dbReference type="ChEBI" id="CHEBI:28938"/>
        <dbReference type="EC" id="3.5.4.3"/>
    </reaction>
</comment>
<dbReference type="InterPro" id="IPR011059">
    <property type="entry name" value="Metal-dep_hydrolase_composite"/>
</dbReference>
<dbReference type="NCBIfam" id="NF006679">
    <property type="entry name" value="PRK09228.1"/>
    <property type="match status" value="1"/>
</dbReference>
<comment type="similarity">
    <text evidence="2 8">Belongs to the metallo-dependent hydrolases superfamily. ATZ/TRZ family.</text>
</comment>
<dbReference type="EC" id="3.5.4.3" evidence="3 7"/>
<dbReference type="GO" id="GO:0005829">
    <property type="term" value="C:cytosol"/>
    <property type="evidence" value="ECO:0007669"/>
    <property type="project" value="TreeGrafter"/>
</dbReference>
<accession>A0A8J7U5U0</accession>
<dbReference type="InterPro" id="IPR032466">
    <property type="entry name" value="Metal_Hydrolase"/>
</dbReference>
<evidence type="ECO:0000256" key="8">
    <source>
        <dbReference type="RuleBase" id="RU366009"/>
    </source>
</evidence>
<evidence type="ECO:0000256" key="6">
    <source>
        <dbReference type="ARBA" id="ARBA00022833"/>
    </source>
</evidence>
<comment type="caution">
    <text evidence="10">The sequence shown here is derived from an EMBL/GenBank/DDBJ whole genome shotgun (WGS) entry which is preliminary data.</text>
</comment>
<sequence length="433" mass="47087">MVQIFSGDIAHVVADPFTHGDALQIIENGAFAVDEQGTILALDKRDRVTRRYPDAVETRFDGWVLPGMIDGHIHFPQTFATAAHGTHLLDWLERSVFPAEAAYADEDFARSAAETFVDQLLRSGTTTALVFGSQFPGATRALFQVAAEKGLRIISGLTLMDQGAPDALLHTVPQAEKLSRTLIEEVEKEPKLHYALTPRFALSCTAEMMTLCGELARAYDGLYIQTHINENGEEIEATAAAFPEAANYLDVYDRFGLLGSRTVLAHNIHTCDAQLKRLGETGTAVCHCPASNFYLGSGIFSLKRHRHHGVPVLVGTDIGAGTNFGVLEELGSVYKAQQMQRLSLNAAQLLYLGTLAGAEALQMADRIGNFAVGKQADFVVIDTAEDPGLRLRLGFCHNPEDALFTQLNLVRPHHVRATAVAGRLHQPRGHGAV</sequence>
<keyword evidence="4 8" id="KW-0479">Metal-binding</keyword>
<evidence type="ECO:0000256" key="5">
    <source>
        <dbReference type="ARBA" id="ARBA00022801"/>
    </source>
</evidence>
<dbReference type="NCBIfam" id="TIGR02967">
    <property type="entry name" value="guan_deamin"/>
    <property type="match status" value="1"/>
</dbReference>
<dbReference type="InterPro" id="IPR051607">
    <property type="entry name" value="Metallo-dep_hydrolases"/>
</dbReference>
<dbReference type="GO" id="GO:0006147">
    <property type="term" value="P:guanine catabolic process"/>
    <property type="evidence" value="ECO:0007669"/>
    <property type="project" value="UniProtKB-UniRule"/>
</dbReference>
<evidence type="ECO:0000256" key="1">
    <source>
        <dbReference type="ARBA" id="ARBA00004984"/>
    </source>
</evidence>
<dbReference type="Gene3D" id="3.20.20.140">
    <property type="entry name" value="Metal-dependent hydrolases"/>
    <property type="match status" value="1"/>
</dbReference>
<dbReference type="EMBL" id="JAFREP010000031">
    <property type="protein sequence ID" value="MBO1322067.1"/>
    <property type="molecule type" value="Genomic_DNA"/>
</dbReference>
<reference evidence="10" key="1">
    <citation type="submission" date="2021-03" db="EMBL/GenBank/DDBJ databases">
        <authorList>
            <person name="Wang G."/>
        </authorList>
    </citation>
    <scope>NUCLEOTIDE SEQUENCE</scope>
    <source>
        <strain evidence="10">KCTC 12899</strain>
    </source>
</reference>
<dbReference type="RefSeq" id="WP_207862040.1">
    <property type="nucleotide sequence ID" value="NZ_JAFREP010000031.1"/>
</dbReference>
<evidence type="ECO:0000256" key="4">
    <source>
        <dbReference type="ARBA" id="ARBA00022723"/>
    </source>
</evidence>
<dbReference type="SUPFAM" id="SSF51556">
    <property type="entry name" value="Metallo-dependent hydrolases"/>
    <property type="match status" value="1"/>
</dbReference>
<evidence type="ECO:0000256" key="7">
    <source>
        <dbReference type="NCBIfam" id="TIGR02967"/>
    </source>
</evidence>
<name>A0A8J7U5U0_9BACT</name>
<dbReference type="UniPathway" id="UPA00603">
    <property type="reaction ID" value="UER00660"/>
</dbReference>
<dbReference type="Proteomes" id="UP000664417">
    <property type="component" value="Unassembled WGS sequence"/>
</dbReference>
<keyword evidence="11" id="KW-1185">Reference proteome</keyword>
<feature type="domain" description="Amidohydrolase-related" evidence="9">
    <location>
        <begin position="63"/>
        <end position="398"/>
    </location>
</feature>
<dbReference type="Gene3D" id="2.30.40.10">
    <property type="entry name" value="Urease, subunit C, domain 1"/>
    <property type="match status" value="1"/>
</dbReference>
<dbReference type="InterPro" id="IPR006680">
    <property type="entry name" value="Amidohydro-rel"/>
</dbReference>
<dbReference type="Pfam" id="PF01979">
    <property type="entry name" value="Amidohydro_1"/>
    <property type="match status" value="1"/>
</dbReference>
<protein>
    <recommendedName>
        <fullName evidence="3 7">Guanine deaminase</fullName>
        <shortName evidence="8">Guanase</shortName>
        <ecNumber evidence="3 7">3.5.4.3</ecNumber>
    </recommendedName>
    <alternativeName>
        <fullName evidence="8">Guanine aminohydrolase</fullName>
    </alternativeName>
</protein>
<dbReference type="PANTHER" id="PTHR11271">
    <property type="entry name" value="GUANINE DEAMINASE"/>
    <property type="match status" value="1"/>
</dbReference>
<proteinExistence type="inferred from homology"/>
<dbReference type="PANTHER" id="PTHR11271:SF6">
    <property type="entry name" value="GUANINE DEAMINASE"/>
    <property type="match status" value="1"/>
</dbReference>
<dbReference type="GO" id="GO:0008270">
    <property type="term" value="F:zinc ion binding"/>
    <property type="evidence" value="ECO:0007669"/>
    <property type="project" value="UniProtKB-UniRule"/>
</dbReference>
<gene>
    <name evidence="10" type="primary">guaD</name>
    <name evidence="10" type="ORF">J3U88_26560</name>
</gene>
<organism evidence="10 11">
    <name type="scientific">Acanthopleuribacter pedis</name>
    <dbReference type="NCBI Taxonomy" id="442870"/>
    <lineage>
        <taxon>Bacteria</taxon>
        <taxon>Pseudomonadati</taxon>
        <taxon>Acidobacteriota</taxon>
        <taxon>Holophagae</taxon>
        <taxon>Acanthopleuribacterales</taxon>
        <taxon>Acanthopleuribacteraceae</taxon>
        <taxon>Acanthopleuribacter</taxon>
    </lineage>
</organism>
<evidence type="ECO:0000313" key="11">
    <source>
        <dbReference type="Proteomes" id="UP000664417"/>
    </source>
</evidence>
<evidence type="ECO:0000256" key="3">
    <source>
        <dbReference type="ARBA" id="ARBA00012781"/>
    </source>
</evidence>
<keyword evidence="6 8" id="KW-0862">Zinc</keyword>
<dbReference type="AlphaFoldDB" id="A0A8J7U5U0"/>
<evidence type="ECO:0000256" key="2">
    <source>
        <dbReference type="ARBA" id="ARBA00006745"/>
    </source>
</evidence>
<comment type="pathway">
    <text evidence="1 8">Purine metabolism; guanine degradation; xanthine from guanine: step 1/1.</text>
</comment>
<evidence type="ECO:0000259" key="9">
    <source>
        <dbReference type="Pfam" id="PF01979"/>
    </source>
</evidence>
<dbReference type="SUPFAM" id="SSF51338">
    <property type="entry name" value="Composite domain of metallo-dependent hydrolases"/>
    <property type="match status" value="2"/>
</dbReference>
<keyword evidence="5 8" id="KW-0378">Hydrolase</keyword>